<dbReference type="EMBL" id="CP002582">
    <property type="protein sequence ID" value="ADZ82507.1"/>
    <property type="molecule type" value="Genomic_DNA"/>
</dbReference>
<keyword evidence="2" id="KW-1185">Reference proteome</keyword>
<name>F2JPF9_CELLD</name>
<dbReference type="RefSeq" id="WP_013655808.1">
    <property type="nucleotide sequence ID" value="NC_015275.1"/>
</dbReference>
<protein>
    <submittedName>
        <fullName evidence="1">Nucleotidyltransferase substrate binding protein HI0074</fullName>
    </submittedName>
</protein>
<organism evidence="1 2">
    <name type="scientific">Cellulosilyticum lentocellum (strain ATCC 49066 / DSM 5427 / NCIMB 11756 / RHM5)</name>
    <name type="common">Clostridium lentocellum</name>
    <dbReference type="NCBI Taxonomy" id="642492"/>
    <lineage>
        <taxon>Bacteria</taxon>
        <taxon>Bacillati</taxon>
        <taxon>Bacillota</taxon>
        <taxon>Clostridia</taxon>
        <taxon>Lachnospirales</taxon>
        <taxon>Cellulosilyticaceae</taxon>
        <taxon>Cellulosilyticum</taxon>
    </lineage>
</organism>
<accession>F2JPF9</accession>
<evidence type="ECO:0000313" key="1">
    <source>
        <dbReference type="EMBL" id="ADZ82507.1"/>
    </source>
</evidence>
<evidence type="ECO:0000313" key="2">
    <source>
        <dbReference type="Proteomes" id="UP000008467"/>
    </source>
</evidence>
<sequence>METTFCREGKSLSYAELTQMLGNMIEKNILGELDQEALEKFYLRLFETTYAKIRDYLELKNYKVVNYRQGLLTASQVKLITKPEVWYEALERKNLIDQGKTTDHLRRFIIDTYYEEMRVLLSVLGEK</sequence>
<dbReference type="KEGG" id="cle:Clole_0774"/>
<keyword evidence="1" id="KW-0808">Transferase</keyword>
<reference evidence="1 2" key="1">
    <citation type="journal article" date="2011" name="J. Bacteriol.">
        <title>Complete genome sequence of the cellulose-degrading bacterium Cellulosilyticum lentocellum.</title>
        <authorList>
            <consortium name="US DOE Joint Genome Institute"/>
            <person name="Miller D.A."/>
            <person name="Suen G."/>
            <person name="Bruce D."/>
            <person name="Copeland A."/>
            <person name="Cheng J.F."/>
            <person name="Detter C."/>
            <person name="Goodwin L.A."/>
            <person name="Han C.S."/>
            <person name="Hauser L.J."/>
            <person name="Land M.L."/>
            <person name="Lapidus A."/>
            <person name="Lucas S."/>
            <person name="Meincke L."/>
            <person name="Pitluck S."/>
            <person name="Tapia R."/>
            <person name="Teshima H."/>
            <person name="Woyke T."/>
            <person name="Fox B.G."/>
            <person name="Angert E.R."/>
            <person name="Currie C.R."/>
        </authorList>
    </citation>
    <scope>NUCLEOTIDE SEQUENCE [LARGE SCALE GENOMIC DNA]</scope>
    <source>
        <strain evidence="2">ATCC 49066 / DSM 5427 / NCIMB 11756 / RHM5</strain>
    </source>
</reference>
<dbReference type="Proteomes" id="UP000008467">
    <property type="component" value="Chromosome"/>
</dbReference>
<dbReference type="HOGENOM" id="CLU_1966611_0_0_9"/>
<dbReference type="STRING" id="642492.Clole_0774"/>
<dbReference type="Gene3D" id="1.20.120.330">
    <property type="entry name" value="Nucleotidyltransferases domain 2"/>
    <property type="match status" value="1"/>
</dbReference>
<dbReference type="GO" id="GO:0016740">
    <property type="term" value="F:transferase activity"/>
    <property type="evidence" value="ECO:0007669"/>
    <property type="project" value="UniProtKB-KW"/>
</dbReference>
<proteinExistence type="predicted"/>
<dbReference type="AlphaFoldDB" id="F2JPF9"/>
<dbReference type="SUPFAM" id="SSF81593">
    <property type="entry name" value="Nucleotidyltransferase substrate binding subunit/domain"/>
    <property type="match status" value="1"/>
</dbReference>
<gene>
    <name evidence="1" type="ordered locus">Clole_0774</name>
</gene>